<dbReference type="OrthoDB" id="2157530at2759"/>
<accession>A0A6A5TSJ5</accession>
<dbReference type="AlphaFoldDB" id="A0A6A5TSJ5"/>
<sequence length="596" mass="68412">MSQEQTLKTAKPPQVQPRHLEHEPLRDGCSARYLILQPASTISEPLVCTLHSAHLNNFPPFEAISYVWGTLVKNQPMICNGKDIRITANLSAALLQIRFKNKPRTLWVDSICINQADPEELGYQVSLMGVIYKKSNCTLICLGPSDHGHATIVEGLVTDVDYRVQCVFGRADANSFPFPDENDPLLSHSGWTSFGVLLQQPWFRRGWVVQEAALSRDAVVRWGDTDINWLKLVRTYIYFERLWLTKLHLQGFHSRRNCEAITFQSEGAVESLSLLEILDSARWLDVTDPRDRIYAFLSLLELNNTKMHLLSVQPNYTVPYIHVYRDFALEYLRKFEDLDILHFLHNDNSTLECELTSWIPRWNLRLYSGYAGTLNNHSRSSRRITSQLSPSSITVSADQTTLRLQIMILDTVMFTGEAFIKNFTKPYDVASLWECISTRSTPLPYSCSALRAFVETFRCGVYRGRLKEWKTLESAYIRMLQREIFQGDAAYDDAKSFHEMRMEDVHNRCFIMSSRGYYGLAPKAVREGDLCCIIFGTRSPFILRRTDSAGHYKLVGSLLILSRELDHNGCPGVLGSDKKYEDWAEWGLKEEDAFLR</sequence>
<dbReference type="InterPro" id="IPR052895">
    <property type="entry name" value="HetReg/Transcr_Mod"/>
</dbReference>
<evidence type="ECO:0000313" key="3">
    <source>
        <dbReference type="EMBL" id="KAF1953696.1"/>
    </source>
</evidence>
<organism evidence="3 4">
    <name type="scientific">Byssothecium circinans</name>
    <dbReference type="NCBI Taxonomy" id="147558"/>
    <lineage>
        <taxon>Eukaryota</taxon>
        <taxon>Fungi</taxon>
        <taxon>Dikarya</taxon>
        <taxon>Ascomycota</taxon>
        <taxon>Pezizomycotina</taxon>
        <taxon>Dothideomycetes</taxon>
        <taxon>Pleosporomycetidae</taxon>
        <taxon>Pleosporales</taxon>
        <taxon>Massarineae</taxon>
        <taxon>Massarinaceae</taxon>
        <taxon>Byssothecium</taxon>
    </lineage>
</organism>
<gene>
    <name evidence="3" type="ORF">CC80DRAFT_419291</name>
</gene>
<evidence type="ECO:0000259" key="2">
    <source>
        <dbReference type="Pfam" id="PF06985"/>
    </source>
</evidence>
<feature type="domain" description="Heterokaryon incompatibility" evidence="2">
    <location>
        <begin position="61"/>
        <end position="211"/>
    </location>
</feature>
<dbReference type="Pfam" id="PF06985">
    <property type="entry name" value="HET"/>
    <property type="match status" value="1"/>
</dbReference>
<evidence type="ECO:0000256" key="1">
    <source>
        <dbReference type="SAM" id="MobiDB-lite"/>
    </source>
</evidence>
<protein>
    <submittedName>
        <fullName evidence="3">HET-domain-containing protein</fullName>
    </submittedName>
</protein>
<reference evidence="3" key="1">
    <citation type="journal article" date="2020" name="Stud. Mycol.">
        <title>101 Dothideomycetes genomes: a test case for predicting lifestyles and emergence of pathogens.</title>
        <authorList>
            <person name="Haridas S."/>
            <person name="Albert R."/>
            <person name="Binder M."/>
            <person name="Bloem J."/>
            <person name="Labutti K."/>
            <person name="Salamov A."/>
            <person name="Andreopoulos B."/>
            <person name="Baker S."/>
            <person name="Barry K."/>
            <person name="Bills G."/>
            <person name="Bluhm B."/>
            <person name="Cannon C."/>
            <person name="Castanera R."/>
            <person name="Culley D."/>
            <person name="Daum C."/>
            <person name="Ezra D."/>
            <person name="Gonzalez J."/>
            <person name="Henrissat B."/>
            <person name="Kuo A."/>
            <person name="Liang C."/>
            <person name="Lipzen A."/>
            <person name="Lutzoni F."/>
            <person name="Magnuson J."/>
            <person name="Mondo S."/>
            <person name="Nolan M."/>
            <person name="Ohm R."/>
            <person name="Pangilinan J."/>
            <person name="Park H.-J."/>
            <person name="Ramirez L."/>
            <person name="Alfaro M."/>
            <person name="Sun H."/>
            <person name="Tritt A."/>
            <person name="Yoshinaga Y."/>
            <person name="Zwiers L.-H."/>
            <person name="Turgeon B."/>
            <person name="Goodwin S."/>
            <person name="Spatafora J."/>
            <person name="Crous P."/>
            <person name="Grigoriev I."/>
        </authorList>
    </citation>
    <scope>NUCLEOTIDE SEQUENCE</scope>
    <source>
        <strain evidence="3">CBS 675.92</strain>
    </source>
</reference>
<dbReference type="EMBL" id="ML977002">
    <property type="protein sequence ID" value="KAF1953696.1"/>
    <property type="molecule type" value="Genomic_DNA"/>
</dbReference>
<dbReference type="Proteomes" id="UP000800035">
    <property type="component" value="Unassembled WGS sequence"/>
</dbReference>
<evidence type="ECO:0000313" key="4">
    <source>
        <dbReference type="Proteomes" id="UP000800035"/>
    </source>
</evidence>
<dbReference type="InterPro" id="IPR010730">
    <property type="entry name" value="HET"/>
</dbReference>
<proteinExistence type="predicted"/>
<dbReference type="PANTHER" id="PTHR24148:SF64">
    <property type="entry name" value="HETEROKARYON INCOMPATIBILITY DOMAIN-CONTAINING PROTEIN"/>
    <property type="match status" value="1"/>
</dbReference>
<keyword evidence="4" id="KW-1185">Reference proteome</keyword>
<feature type="region of interest" description="Disordered" evidence="1">
    <location>
        <begin position="1"/>
        <end position="20"/>
    </location>
</feature>
<name>A0A6A5TSJ5_9PLEO</name>
<dbReference type="PANTHER" id="PTHR24148">
    <property type="entry name" value="ANKYRIN REPEAT DOMAIN-CONTAINING PROTEIN 39 HOMOLOG-RELATED"/>
    <property type="match status" value="1"/>
</dbReference>